<sequence length="105" mass="11632">MGWVRISKEWVYSAPVKGLPTQAFFQKQCRSAVLEILKSPASARFSKPLTTDYNLKGGFYTSSGTVDSANSYGALLRRDYICFSVFEGNAQGGRVYFTADLLGDR</sequence>
<comment type="caution">
    <text evidence="1">The sequence shown here is derived from an EMBL/GenBank/DDBJ whole genome shotgun (WGS) entry which is preliminary data.</text>
</comment>
<protein>
    <submittedName>
        <fullName evidence="1">Uncharacterized protein</fullName>
    </submittedName>
</protein>
<dbReference type="AlphaFoldDB" id="A0A016QLU1"/>
<evidence type="ECO:0000313" key="1">
    <source>
        <dbReference type="EMBL" id="EYB67018.1"/>
    </source>
</evidence>
<accession>A0A016QLU1</accession>
<reference evidence="1 2" key="1">
    <citation type="submission" date="2014-03" db="EMBL/GenBank/DDBJ databases">
        <title>Draft genome sequence of Deinococcus phoenicis 1P10ME.</title>
        <authorList>
            <person name="Stepanov V.G."/>
            <person name="Vaishampayan P."/>
            <person name="Venkateswaran K."/>
            <person name="Fox G.E."/>
        </authorList>
    </citation>
    <scope>NUCLEOTIDE SEQUENCE [LARGE SCALE GENOMIC DNA]</scope>
    <source>
        <strain evidence="1 2">1P10ME</strain>
    </source>
</reference>
<proteinExistence type="predicted"/>
<evidence type="ECO:0000313" key="2">
    <source>
        <dbReference type="Proteomes" id="UP000020492"/>
    </source>
</evidence>
<keyword evidence="2" id="KW-1185">Reference proteome</keyword>
<dbReference type="Proteomes" id="UP000020492">
    <property type="component" value="Unassembled WGS sequence"/>
</dbReference>
<gene>
    <name evidence="1" type="ORF">DEIPH_ctg052orf0012</name>
</gene>
<dbReference type="EMBL" id="JHAC01000050">
    <property type="protein sequence ID" value="EYB67018.1"/>
    <property type="molecule type" value="Genomic_DNA"/>
</dbReference>
<name>A0A016QLU1_9DEIO</name>
<dbReference type="PATRIC" id="fig|1476583.3.peg.2877"/>
<organism evidence="1 2">
    <name type="scientific">Deinococcus phoenicis</name>
    <dbReference type="NCBI Taxonomy" id="1476583"/>
    <lineage>
        <taxon>Bacteria</taxon>
        <taxon>Thermotogati</taxon>
        <taxon>Deinococcota</taxon>
        <taxon>Deinococci</taxon>
        <taxon>Deinococcales</taxon>
        <taxon>Deinococcaceae</taxon>
        <taxon>Deinococcus</taxon>
    </lineage>
</organism>